<feature type="compositionally biased region" description="Polar residues" evidence="1">
    <location>
        <begin position="49"/>
        <end position="63"/>
    </location>
</feature>
<dbReference type="EMBL" id="BPLR01018937">
    <property type="protein sequence ID" value="GIZ03370.1"/>
    <property type="molecule type" value="Genomic_DNA"/>
</dbReference>
<reference evidence="2 3" key="1">
    <citation type="submission" date="2021-06" db="EMBL/GenBank/DDBJ databases">
        <title>Caerostris extrusa draft genome.</title>
        <authorList>
            <person name="Kono N."/>
            <person name="Arakawa K."/>
        </authorList>
    </citation>
    <scope>NUCLEOTIDE SEQUENCE [LARGE SCALE GENOMIC DNA]</scope>
</reference>
<protein>
    <submittedName>
        <fullName evidence="2">Uncharacterized protein</fullName>
    </submittedName>
</protein>
<comment type="caution">
    <text evidence="2">The sequence shown here is derived from an EMBL/GenBank/DDBJ whole genome shotgun (WGS) entry which is preliminary data.</text>
</comment>
<evidence type="ECO:0000313" key="3">
    <source>
        <dbReference type="Proteomes" id="UP001054945"/>
    </source>
</evidence>
<gene>
    <name evidence="2" type="ORF">CEXT_752021</name>
</gene>
<evidence type="ECO:0000256" key="1">
    <source>
        <dbReference type="SAM" id="MobiDB-lite"/>
    </source>
</evidence>
<evidence type="ECO:0000313" key="2">
    <source>
        <dbReference type="EMBL" id="GIZ03370.1"/>
    </source>
</evidence>
<dbReference type="AlphaFoldDB" id="A0AAV4YAX5"/>
<keyword evidence="3" id="KW-1185">Reference proteome</keyword>
<feature type="region of interest" description="Disordered" evidence="1">
    <location>
        <begin position="44"/>
        <end position="66"/>
    </location>
</feature>
<dbReference type="Proteomes" id="UP001054945">
    <property type="component" value="Unassembled WGS sequence"/>
</dbReference>
<sequence>MKIHILKNTFSNFHCQIEIQSGVRNLKDAKPAINFDLWQTRTETRVDHQMTSPRESGPSSTQRFPIFRTAQPPLPSFSYEPKMDMSHVTRQAERGSNDCILRACSRKSFLSIK</sequence>
<name>A0AAV4YAX5_CAEEX</name>
<accession>A0AAV4YAX5</accession>
<proteinExistence type="predicted"/>
<organism evidence="2 3">
    <name type="scientific">Caerostris extrusa</name>
    <name type="common">Bark spider</name>
    <name type="synonym">Caerostris bankana</name>
    <dbReference type="NCBI Taxonomy" id="172846"/>
    <lineage>
        <taxon>Eukaryota</taxon>
        <taxon>Metazoa</taxon>
        <taxon>Ecdysozoa</taxon>
        <taxon>Arthropoda</taxon>
        <taxon>Chelicerata</taxon>
        <taxon>Arachnida</taxon>
        <taxon>Araneae</taxon>
        <taxon>Araneomorphae</taxon>
        <taxon>Entelegynae</taxon>
        <taxon>Araneoidea</taxon>
        <taxon>Araneidae</taxon>
        <taxon>Caerostris</taxon>
    </lineage>
</organism>